<dbReference type="Proteomes" id="UP000462931">
    <property type="component" value="Unassembled WGS sequence"/>
</dbReference>
<organism evidence="1 2">
    <name type="scientific">Pedobacter puniceum</name>
    <dbReference type="NCBI Taxonomy" id="2666136"/>
    <lineage>
        <taxon>Bacteria</taxon>
        <taxon>Pseudomonadati</taxon>
        <taxon>Bacteroidota</taxon>
        <taxon>Sphingobacteriia</taxon>
        <taxon>Sphingobacteriales</taxon>
        <taxon>Sphingobacteriaceae</taxon>
        <taxon>Pedobacter</taxon>
    </lineage>
</organism>
<dbReference type="EMBL" id="WKJI01000002">
    <property type="protein sequence ID" value="MRX46946.1"/>
    <property type="molecule type" value="Genomic_DNA"/>
</dbReference>
<reference evidence="1 2" key="1">
    <citation type="submission" date="2019-11" db="EMBL/GenBank/DDBJ databases">
        <authorList>
            <person name="Cheng Q."/>
            <person name="Yang Z."/>
        </authorList>
    </citation>
    <scope>NUCLEOTIDE SEQUENCE [LARGE SCALE GENOMIC DNA]</scope>
    <source>
        <strain evidence="1 2">HX-22-1</strain>
    </source>
</reference>
<dbReference type="RefSeq" id="WP_154287028.1">
    <property type="nucleotide sequence ID" value="NZ_WKJI01000002.1"/>
</dbReference>
<comment type="caution">
    <text evidence="1">The sequence shown here is derived from an EMBL/GenBank/DDBJ whole genome shotgun (WGS) entry which is preliminary data.</text>
</comment>
<sequence length="66" mass="7463">MNKEILYLVVRAEVNSNLGNIPEIIQELEKEAVIVLSDTTNIQVLNTHILFTRFNSPKHDNNGTSN</sequence>
<keyword evidence="2" id="KW-1185">Reference proteome</keyword>
<accession>A0A7K0FLV1</accession>
<protein>
    <submittedName>
        <fullName evidence="1">Uncharacterized protein</fullName>
    </submittedName>
</protein>
<evidence type="ECO:0000313" key="2">
    <source>
        <dbReference type="Proteomes" id="UP000462931"/>
    </source>
</evidence>
<proteinExistence type="predicted"/>
<name>A0A7K0FLV1_9SPHI</name>
<dbReference type="AlphaFoldDB" id="A0A7K0FLV1"/>
<evidence type="ECO:0000313" key="1">
    <source>
        <dbReference type="EMBL" id="MRX46946.1"/>
    </source>
</evidence>
<gene>
    <name evidence="1" type="ORF">GJJ64_07100</name>
</gene>